<dbReference type="EMBL" id="BKZW01000001">
    <property type="protein sequence ID" value="GER89354.1"/>
    <property type="molecule type" value="Genomic_DNA"/>
</dbReference>
<comment type="caution">
    <text evidence="1">The sequence shown here is derived from an EMBL/GenBank/DDBJ whole genome shotgun (WGS) entry which is preliminary data.</text>
</comment>
<name>A0A5J4KIP9_9CHLR</name>
<accession>A0A5J4KIP9</accession>
<reference evidence="1 2" key="1">
    <citation type="submission" date="2019-10" db="EMBL/GenBank/DDBJ databases">
        <title>Dictyobacter vulcani sp. nov., within the class Ktedonobacteria, isolated from soil of volcanic Mt. Zao.</title>
        <authorList>
            <person name="Zheng Y."/>
            <person name="Wang C.M."/>
            <person name="Sakai Y."/>
            <person name="Abe K."/>
            <person name="Yokota A."/>
            <person name="Yabe S."/>
        </authorList>
    </citation>
    <scope>NUCLEOTIDE SEQUENCE [LARGE SCALE GENOMIC DNA]</scope>
    <source>
        <strain evidence="1 2">W12</strain>
    </source>
</reference>
<organism evidence="1 2">
    <name type="scientific">Dictyobacter vulcani</name>
    <dbReference type="NCBI Taxonomy" id="2607529"/>
    <lineage>
        <taxon>Bacteria</taxon>
        <taxon>Bacillati</taxon>
        <taxon>Chloroflexota</taxon>
        <taxon>Ktedonobacteria</taxon>
        <taxon>Ktedonobacterales</taxon>
        <taxon>Dictyobacteraceae</taxon>
        <taxon>Dictyobacter</taxon>
    </lineage>
</organism>
<sequence>MCYPLWGEARILRTIQLLRANWSQIHFTPFGLSYLRTQFGSNPAELLQLLS</sequence>
<gene>
    <name evidence="1" type="ORF">KDW_35160</name>
</gene>
<dbReference type="AlphaFoldDB" id="A0A5J4KIP9"/>
<keyword evidence="2" id="KW-1185">Reference proteome</keyword>
<dbReference type="RefSeq" id="WP_162005322.1">
    <property type="nucleotide sequence ID" value="NZ_BKZW01000001.1"/>
</dbReference>
<protein>
    <submittedName>
        <fullName evidence="1">Uncharacterized protein</fullName>
    </submittedName>
</protein>
<evidence type="ECO:0000313" key="2">
    <source>
        <dbReference type="Proteomes" id="UP000326912"/>
    </source>
</evidence>
<evidence type="ECO:0000313" key="1">
    <source>
        <dbReference type="EMBL" id="GER89354.1"/>
    </source>
</evidence>
<dbReference type="Proteomes" id="UP000326912">
    <property type="component" value="Unassembled WGS sequence"/>
</dbReference>
<proteinExistence type="predicted"/>